<dbReference type="PANTHER" id="PTHR34039">
    <property type="entry name" value="UPF0102 PROTEIN YRAN"/>
    <property type="match status" value="1"/>
</dbReference>
<organism evidence="3 4">
    <name type="scientific">Aeromonas lusitana</name>
    <dbReference type="NCBI Taxonomy" id="931529"/>
    <lineage>
        <taxon>Bacteria</taxon>
        <taxon>Pseudomonadati</taxon>
        <taxon>Pseudomonadota</taxon>
        <taxon>Gammaproteobacteria</taxon>
        <taxon>Aeromonadales</taxon>
        <taxon>Aeromonadaceae</taxon>
        <taxon>Aeromonas</taxon>
    </lineage>
</organism>
<dbReference type="NCBIfam" id="TIGR00252">
    <property type="entry name" value="YraN family protein"/>
    <property type="match status" value="1"/>
</dbReference>
<keyword evidence="4" id="KW-1185">Reference proteome</keyword>
<gene>
    <name evidence="3" type="ORF">CUC44_14730</name>
</gene>
<dbReference type="InterPro" id="IPR003509">
    <property type="entry name" value="UPF0102_YraN-like"/>
</dbReference>
<dbReference type="AlphaFoldDB" id="A0A2M8H7I2"/>
<reference evidence="3 4" key="1">
    <citation type="submission" date="2017-11" db="EMBL/GenBank/DDBJ databases">
        <title>Draft genome sequence of environmental isolate Aeromonas lusitania sp. nov. MDC 2473.</title>
        <authorList>
            <person name="Colston S.M."/>
            <person name="Navarro A."/>
            <person name="Martinez-Murcia A.J."/>
            <person name="Graf J."/>
        </authorList>
    </citation>
    <scope>NUCLEOTIDE SEQUENCE [LARGE SCALE GENOMIC DNA]</scope>
    <source>
        <strain evidence="3 4">MDC 2473</strain>
    </source>
</reference>
<dbReference type="OrthoDB" id="9794876at2"/>
<dbReference type="Gene3D" id="3.40.1350.10">
    <property type="match status" value="1"/>
</dbReference>
<dbReference type="InterPro" id="IPR011335">
    <property type="entry name" value="Restrct_endonuc-II-like"/>
</dbReference>
<name>A0A2M8H7I2_9GAMM</name>
<comment type="caution">
    <text evidence="3">The sequence shown here is derived from an EMBL/GenBank/DDBJ whole genome shotgun (WGS) entry which is preliminary data.</text>
</comment>
<dbReference type="Pfam" id="PF02021">
    <property type="entry name" value="UPF0102"/>
    <property type="match status" value="1"/>
</dbReference>
<dbReference type="NCBIfam" id="NF009150">
    <property type="entry name" value="PRK12497.1-3"/>
    <property type="match status" value="1"/>
</dbReference>
<dbReference type="CDD" id="cd20736">
    <property type="entry name" value="PoNe_Nuclease"/>
    <property type="match status" value="1"/>
</dbReference>
<proteinExistence type="inferred from homology"/>
<accession>A0A2M8H7I2</accession>
<evidence type="ECO:0000256" key="2">
    <source>
        <dbReference type="HAMAP-Rule" id="MF_00048"/>
    </source>
</evidence>
<protein>
    <recommendedName>
        <fullName evidence="2">UPF0102 protein CUC44_14730</fullName>
    </recommendedName>
</protein>
<dbReference type="HAMAP" id="MF_00048">
    <property type="entry name" value="UPF0102"/>
    <property type="match status" value="1"/>
</dbReference>
<dbReference type="Proteomes" id="UP000232060">
    <property type="component" value="Unassembled WGS sequence"/>
</dbReference>
<dbReference type="SUPFAM" id="SSF52980">
    <property type="entry name" value="Restriction endonuclease-like"/>
    <property type="match status" value="1"/>
</dbReference>
<evidence type="ECO:0000256" key="1">
    <source>
        <dbReference type="ARBA" id="ARBA00006738"/>
    </source>
</evidence>
<evidence type="ECO:0000313" key="4">
    <source>
        <dbReference type="Proteomes" id="UP000232060"/>
    </source>
</evidence>
<dbReference type="InterPro" id="IPR011856">
    <property type="entry name" value="tRNA_endonuc-like_dom_sf"/>
</dbReference>
<dbReference type="GO" id="GO:0003676">
    <property type="term" value="F:nucleic acid binding"/>
    <property type="evidence" value="ECO:0007669"/>
    <property type="project" value="InterPro"/>
</dbReference>
<sequence length="131" mass="15052">MRKLLTRLHQQWLNLLPPAATSKGQHFEQVAERWLQAQGLQPVTRNYRCRGGEIDLIMRQGQTLVFVEVRYRANASHGGAASSVTKRKQHKIVLAARHYFKQHAINEASQACRFDVIAFEGDQPDWIQNAF</sequence>
<dbReference type="EMBL" id="PGCP01000022">
    <property type="protein sequence ID" value="PJC92519.1"/>
    <property type="molecule type" value="Genomic_DNA"/>
</dbReference>
<dbReference type="PANTHER" id="PTHR34039:SF1">
    <property type="entry name" value="UPF0102 PROTEIN YRAN"/>
    <property type="match status" value="1"/>
</dbReference>
<comment type="similarity">
    <text evidence="1 2">Belongs to the UPF0102 family.</text>
</comment>
<evidence type="ECO:0000313" key="3">
    <source>
        <dbReference type="EMBL" id="PJC92519.1"/>
    </source>
</evidence>
<dbReference type="RefSeq" id="WP_100860655.1">
    <property type="nucleotide sequence ID" value="NZ_PGCP01000022.1"/>
</dbReference>